<name>A0AAE0U0P5_SORBR</name>
<reference evidence="3" key="2">
    <citation type="submission" date="2023-07" db="EMBL/GenBank/DDBJ databases">
        <authorList>
            <consortium name="Lawrence Berkeley National Laboratory"/>
            <person name="Haridas S."/>
            <person name="Hensen N."/>
            <person name="Bonometti L."/>
            <person name="Westerberg I."/>
            <person name="Brannstrom I.O."/>
            <person name="Guillou S."/>
            <person name="Cros-Aarteil S."/>
            <person name="Calhoun S."/>
            <person name="Kuo A."/>
            <person name="Mondo S."/>
            <person name="Pangilinan J."/>
            <person name="Riley R."/>
            <person name="LaButti K."/>
            <person name="Andreopoulos B."/>
            <person name="Lipzen A."/>
            <person name="Chen C."/>
            <person name="Yanf M."/>
            <person name="Daum C."/>
            <person name="Ng V."/>
            <person name="Clum A."/>
            <person name="Steindorff A."/>
            <person name="Ohm R."/>
            <person name="Martin F."/>
            <person name="Silar P."/>
            <person name="Natvig D."/>
            <person name="Lalanne C."/>
            <person name="Gautier V."/>
            <person name="Ament-velasquez S.L."/>
            <person name="Kruys A."/>
            <person name="Hutchinson M.I."/>
            <person name="Powell A.J."/>
            <person name="Barry K."/>
            <person name="Miller A.N."/>
            <person name="Grigoriev I.V."/>
            <person name="Debuchy R."/>
            <person name="Gladieux P."/>
            <person name="Thoren M.H."/>
            <person name="Johannesson H."/>
        </authorList>
    </citation>
    <scope>NUCLEOTIDE SEQUENCE</scope>
    <source>
        <strain evidence="3">FGSC 1904</strain>
    </source>
</reference>
<organism evidence="3 4">
    <name type="scientific">Sordaria brevicollis</name>
    <dbReference type="NCBI Taxonomy" id="83679"/>
    <lineage>
        <taxon>Eukaryota</taxon>
        <taxon>Fungi</taxon>
        <taxon>Dikarya</taxon>
        <taxon>Ascomycota</taxon>
        <taxon>Pezizomycotina</taxon>
        <taxon>Sordariomycetes</taxon>
        <taxon>Sordariomycetidae</taxon>
        <taxon>Sordariales</taxon>
        <taxon>Sordariaceae</taxon>
        <taxon>Sordaria</taxon>
    </lineage>
</organism>
<comment type="caution">
    <text evidence="3">The sequence shown here is derived from an EMBL/GenBank/DDBJ whole genome shotgun (WGS) entry which is preliminary data.</text>
</comment>
<keyword evidence="2" id="KW-0812">Transmembrane</keyword>
<keyword evidence="4" id="KW-1185">Reference proteome</keyword>
<evidence type="ECO:0000256" key="2">
    <source>
        <dbReference type="SAM" id="Phobius"/>
    </source>
</evidence>
<dbReference type="Proteomes" id="UP001281003">
    <property type="component" value="Unassembled WGS sequence"/>
</dbReference>
<feature type="transmembrane region" description="Helical" evidence="2">
    <location>
        <begin position="164"/>
        <end position="186"/>
    </location>
</feature>
<feature type="region of interest" description="Disordered" evidence="1">
    <location>
        <begin position="10"/>
        <end position="50"/>
    </location>
</feature>
<evidence type="ECO:0000313" key="3">
    <source>
        <dbReference type="EMBL" id="KAK3386274.1"/>
    </source>
</evidence>
<proteinExistence type="predicted"/>
<evidence type="ECO:0000313" key="4">
    <source>
        <dbReference type="Proteomes" id="UP001281003"/>
    </source>
</evidence>
<sequence>MIKAFACAPTARVPETTTTQQPNLIPPIRLSTPLTRSSGPSRHHPTTFDPPTQRLTFSFWACTASVEPLRRRITITEGEPYVTVSYQLPILGPVPVPVPRNSESFHKKQKPTVAEKLGQESLAKNCWPMLAILDVVVGAWWCWRKRWRVSGPLSSLYPGMEGNDVVTCLLFFFVCVISLFMAPLHFVRCLEYFLLGLQFFCFSPRGRPEDAASSFDLEFLPLAISLFLFFVSEAAAQSPLLIPPTPSIITPNMPRAAGPHLTLQHNDRYHDFTYLHL</sequence>
<protein>
    <submittedName>
        <fullName evidence="3">Uncharacterized protein</fullName>
    </submittedName>
</protein>
<keyword evidence="2" id="KW-1133">Transmembrane helix</keyword>
<keyword evidence="2" id="KW-0472">Membrane</keyword>
<evidence type="ECO:0000256" key="1">
    <source>
        <dbReference type="SAM" id="MobiDB-lite"/>
    </source>
</evidence>
<reference evidence="3" key="1">
    <citation type="journal article" date="2023" name="Mol. Phylogenet. Evol.">
        <title>Genome-scale phylogeny and comparative genomics of the fungal order Sordariales.</title>
        <authorList>
            <person name="Hensen N."/>
            <person name="Bonometti L."/>
            <person name="Westerberg I."/>
            <person name="Brannstrom I.O."/>
            <person name="Guillou S."/>
            <person name="Cros-Aarteil S."/>
            <person name="Calhoun S."/>
            <person name="Haridas S."/>
            <person name="Kuo A."/>
            <person name="Mondo S."/>
            <person name="Pangilinan J."/>
            <person name="Riley R."/>
            <person name="LaButti K."/>
            <person name="Andreopoulos B."/>
            <person name="Lipzen A."/>
            <person name="Chen C."/>
            <person name="Yan M."/>
            <person name="Daum C."/>
            <person name="Ng V."/>
            <person name="Clum A."/>
            <person name="Steindorff A."/>
            <person name="Ohm R.A."/>
            <person name="Martin F."/>
            <person name="Silar P."/>
            <person name="Natvig D.O."/>
            <person name="Lalanne C."/>
            <person name="Gautier V."/>
            <person name="Ament-Velasquez S.L."/>
            <person name="Kruys A."/>
            <person name="Hutchinson M.I."/>
            <person name="Powell A.J."/>
            <person name="Barry K."/>
            <person name="Miller A.N."/>
            <person name="Grigoriev I.V."/>
            <person name="Debuchy R."/>
            <person name="Gladieux P."/>
            <person name="Hiltunen Thoren M."/>
            <person name="Johannesson H."/>
        </authorList>
    </citation>
    <scope>NUCLEOTIDE SEQUENCE</scope>
    <source>
        <strain evidence="3">FGSC 1904</strain>
    </source>
</reference>
<gene>
    <name evidence="3" type="ORF">B0T20DRAFT_139978</name>
</gene>
<dbReference type="AlphaFoldDB" id="A0AAE0U0P5"/>
<accession>A0AAE0U0P5</accession>
<dbReference type="EMBL" id="JAUTDP010000020">
    <property type="protein sequence ID" value="KAK3386274.1"/>
    <property type="molecule type" value="Genomic_DNA"/>
</dbReference>